<keyword evidence="1" id="KW-0812">Transmembrane</keyword>
<evidence type="ECO:0000313" key="3">
    <source>
        <dbReference type="Proteomes" id="UP000198781"/>
    </source>
</evidence>
<dbReference type="AlphaFoldDB" id="A0A1G7CRB7"/>
<dbReference type="Proteomes" id="UP000198781">
    <property type="component" value="Unassembled WGS sequence"/>
</dbReference>
<organism evidence="2 3">
    <name type="scientific">Paracidovorax valerianellae</name>
    <dbReference type="NCBI Taxonomy" id="187868"/>
    <lineage>
        <taxon>Bacteria</taxon>
        <taxon>Pseudomonadati</taxon>
        <taxon>Pseudomonadota</taxon>
        <taxon>Betaproteobacteria</taxon>
        <taxon>Burkholderiales</taxon>
        <taxon>Comamonadaceae</taxon>
        <taxon>Paracidovorax</taxon>
    </lineage>
</organism>
<keyword evidence="1" id="KW-0472">Membrane</keyword>
<keyword evidence="1" id="KW-1133">Transmembrane helix</keyword>
<evidence type="ECO:0000256" key="1">
    <source>
        <dbReference type="SAM" id="Phobius"/>
    </source>
</evidence>
<protein>
    <submittedName>
        <fullName evidence="2">Uncharacterized protein</fullName>
    </submittedName>
</protein>
<gene>
    <name evidence="2" type="ORF">SAMN05192589_11716</name>
</gene>
<accession>A0A1G7CRB7</accession>
<evidence type="ECO:0000313" key="2">
    <source>
        <dbReference type="EMBL" id="SDE41773.1"/>
    </source>
</evidence>
<dbReference type="STRING" id="187868.SAMN05192589_11716"/>
<proteinExistence type="predicted"/>
<dbReference type="EMBL" id="FMZC01000017">
    <property type="protein sequence ID" value="SDE41773.1"/>
    <property type="molecule type" value="Genomic_DNA"/>
</dbReference>
<name>A0A1G7CRB7_9BURK</name>
<feature type="transmembrane region" description="Helical" evidence="1">
    <location>
        <begin position="139"/>
        <end position="159"/>
    </location>
</feature>
<sequence>MPEQVVVVAFPRAYLQGFPGTGPDGYPGDFMLVEAAPADIQMPEGAGGWLAFSPPAALSPCLSRVDYQAADNTLSVRRTSVPVRVHGKTYAVEFMQQPGELVQTQMVRVLNSPLTLDCLIAVSFIASLIQKIPIPPIKVIVVVIAVLALLALGMAAALLRRTFYRVPEPLPLSTDTNGVPITVVPGMPPVPTLPLENMLAENQTIALQTVKAVYWLMKQVE</sequence>
<keyword evidence="3" id="KW-1185">Reference proteome</keyword>
<reference evidence="2 3" key="1">
    <citation type="submission" date="2016-10" db="EMBL/GenBank/DDBJ databases">
        <authorList>
            <person name="de Groot N.N."/>
        </authorList>
    </citation>
    <scope>NUCLEOTIDE SEQUENCE [LARGE SCALE GENOMIC DNA]</scope>
    <source>
        <strain evidence="2 3">DSM 16619</strain>
    </source>
</reference>